<accession>A0A9N9FNU8</accession>
<name>A0A9N9FNU8_9GLOM</name>
<comment type="caution">
    <text evidence="1">The sequence shown here is derived from an EMBL/GenBank/DDBJ whole genome shotgun (WGS) entry which is preliminary data.</text>
</comment>
<sequence length="120" mass="13327">MSKACIVQGANGDDNKLFSQFAVNKLERGCLKILELDHVLDEITQGITGKFPILKELTIHKAPKEFATFVKIGQYNRLKELSSDLCNGAQNEHNNGSGTGGYLPDDLWVHCDKAEAHEER</sequence>
<proteinExistence type="predicted"/>
<evidence type="ECO:0000313" key="2">
    <source>
        <dbReference type="Proteomes" id="UP000789572"/>
    </source>
</evidence>
<evidence type="ECO:0000313" key="1">
    <source>
        <dbReference type="EMBL" id="CAG8546254.1"/>
    </source>
</evidence>
<dbReference type="Proteomes" id="UP000789572">
    <property type="component" value="Unassembled WGS sequence"/>
</dbReference>
<gene>
    <name evidence="1" type="ORF">POCULU_LOCUS4787</name>
</gene>
<reference evidence="1" key="1">
    <citation type="submission" date="2021-06" db="EMBL/GenBank/DDBJ databases">
        <authorList>
            <person name="Kallberg Y."/>
            <person name="Tangrot J."/>
            <person name="Rosling A."/>
        </authorList>
    </citation>
    <scope>NUCLEOTIDE SEQUENCE</scope>
    <source>
        <strain evidence="1">IA702</strain>
    </source>
</reference>
<dbReference type="EMBL" id="CAJVPJ010000651">
    <property type="protein sequence ID" value="CAG8546254.1"/>
    <property type="molecule type" value="Genomic_DNA"/>
</dbReference>
<dbReference type="AlphaFoldDB" id="A0A9N9FNU8"/>
<protein>
    <submittedName>
        <fullName evidence="1">3687_t:CDS:1</fullName>
    </submittedName>
</protein>
<organism evidence="1 2">
    <name type="scientific">Paraglomus occultum</name>
    <dbReference type="NCBI Taxonomy" id="144539"/>
    <lineage>
        <taxon>Eukaryota</taxon>
        <taxon>Fungi</taxon>
        <taxon>Fungi incertae sedis</taxon>
        <taxon>Mucoromycota</taxon>
        <taxon>Glomeromycotina</taxon>
        <taxon>Glomeromycetes</taxon>
        <taxon>Paraglomerales</taxon>
        <taxon>Paraglomeraceae</taxon>
        <taxon>Paraglomus</taxon>
    </lineage>
</organism>
<keyword evidence="2" id="KW-1185">Reference proteome</keyword>